<dbReference type="EMBL" id="PDCK01000044">
    <property type="protein sequence ID" value="PRQ22876.1"/>
    <property type="molecule type" value="Genomic_DNA"/>
</dbReference>
<organism evidence="2 3">
    <name type="scientific">Rosa chinensis</name>
    <name type="common">China rose</name>
    <dbReference type="NCBI Taxonomy" id="74649"/>
    <lineage>
        <taxon>Eukaryota</taxon>
        <taxon>Viridiplantae</taxon>
        <taxon>Streptophyta</taxon>
        <taxon>Embryophyta</taxon>
        <taxon>Tracheophyta</taxon>
        <taxon>Spermatophyta</taxon>
        <taxon>Magnoliopsida</taxon>
        <taxon>eudicotyledons</taxon>
        <taxon>Gunneridae</taxon>
        <taxon>Pentapetalae</taxon>
        <taxon>rosids</taxon>
        <taxon>fabids</taxon>
        <taxon>Rosales</taxon>
        <taxon>Rosaceae</taxon>
        <taxon>Rosoideae</taxon>
        <taxon>Rosoideae incertae sedis</taxon>
        <taxon>Rosa</taxon>
    </lineage>
</organism>
<feature type="transmembrane region" description="Helical" evidence="1">
    <location>
        <begin position="30"/>
        <end position="47"/>
    </location>
</feature>
<keyword evidence="3" id="KW-1185">Reference proteome</keyword>
<evidence type="ECO:0000313" key="3">
    <source>
        <dbReference type="Proteomes" id="UP000238479"/>
    </source>
</evidence>
<protein>
    <submittedName>
        <fullName evidence="2">Uncharacterized protein</fullName>
    </submittedName>
</protein>
<proteinExistence type="predicted"/>
<dbReference type="Gramene" id="PRQ22876">
    <property type="protein sequence ID" value="PRQ22876"/>
    <property type="gene ID" value="RchiOBHm_Chr6g0255021"/>
</dbReference>
<dbReference type="Proteomes" id="UP000238479">
    <property type="component" value="Chromosome 6"/>
</dbReference>
<sequence>MHYMKDIVEDKNQEWSAKINMLMYFSSSKWLTFQLILTFIFSIVAVGQKGKQHVHTK</sequence>
<keyword evidence="1" id="KW-0472">Membrane</keyword>
<reference evidence="2 3" key="1">
    <citation type="journal article" date="2018" name="Nat. Genet.">
        <title>The Rosa genome provides new insights in the design of modern roses.</title>
        <authorList>
            <person name="Bendahmane M."/>
        </authorList>
    </citation>
    <scope>NUCLEOTIDE SEQUENCE [LARGE SCALE GENOMIC DNA]</scope>
    <source>
        <strain evidence="3">cv. Old Blush</strain>
    </source>
</reference>
<accession>A0A2P6PLT7</accession>
<dbReference type="AlphaFoldDB" id="A0A2P6PLT7"/>
<name>A0A2P6PLT7_ROSCH</name>
<comment type="caution">
    <text evidence="2">The sequence shown here is derived from an EMBL/GenBank/DDBJ whole genome shotgun (WGS) entry which is preliminary data.</text>
</comment>
<keyword evidence="1" id="KW-1133">Transmembrane helix</keyword>
<evidence type="ECO:0000313" key="2">
    <source>
        <dbReference type="EMBL" id="PRQ22876.1"/>
    </source>
</evidence>
<keyword evidence="1" id="KW-0812">Transmembrane</keyword>
<gene>
    <name evidence="2" type="ORF">RchiOBHm_Chr6g0255021</name>
</gene>
<evidence type="ECO:0000256" key="1">
    <source>
        <dbReference type="SAM" id="Phobius"/>
    </source>
</evidence>